<comment type="caution">
    <text evidence="2">The sequence shown here is derived from an EMBL/GenBank/DDBJ whole genome shotgun (WGS) entry which is preliminary data.</text>
</comment>
<evidence type="ECO:0000313" key="2">
    <source>
        <dbReference type="EMBL" id="KXB07307.1"/>
    </source>
</evidence>
<name>A0A133VLM3_9EURY</name>
<evidence type="ECO:0000256" key="1">
    <source>
        <dbReference type="SAM" id="Phobius"/>
    </source>
</evidence>
<sequence>MNLRDDRKGFVFSLDATLALLVSLIVIVSVGNIGSSTSTYDQYGHLRLERCANDGLQVLQLSGKMEDILDFVGSEDYERAENIARTQLNKILPDDIKYKLSLGDKRLNVYPSDDNDWDNKFSKASDYHASVQVSVYSLVPGGDFRVLAWHDNLYDKDEEIIENIKNSTDWIVESTSTESVFYSEIKNVEYDAVFIPDAETNFDNTTIEEIIKFSARGRLVLAGDTLWNNQDDNLSELYNIFGVNNIGMRPHDSEDEMYIWNSTHPITSIYIRGYNVNYPDDENLFHYDITEGTGLSHWRETSTPSGSDKGLPAIIFNDENESDSGSGVLFNMKLAEAAYSSELDTQEKEDWMTLAKRSIYCTGKYLEFVPVFSLCLARPGGELMLRKDQRGLVLSGITLLLVLPALLISASFLTVMKTGGEASSVQSISDKVCYTGRDIERMIKHLSDMGITLDEETVKNISENYERVTGVSVEIGTGVYDIWENVHESPGDDSYPHYAWSGYCEIKTIEEGKWWYSFEDLDPRYNRSPDNDRNEPRLIVEQLDNGDVRVTVDMYDGGYYCDVWFGDELLWEDVNNPDGNHVGESKVVSSPPRLISIDIKDPRVTARWTKNVSLD</sequence>
<feature type="transmembrane region" description="Helical" evidence="1">
    <location>
        <begin position="12"/>
        <end position="33"/>
    </location>
</feature>
<organism evidence="2 3">
    <name type="scientific">candidate division MSBL1 archaeon SCGC-AAA382K21</name>
    <dbReference type="NCBI Taxonomy" id="1698283"/>
    <lineage>
        <taxon>Archaea</taxon>
        <taxon>Methanobacteriati</taxon>
        <taxon>Methanobacteriota</taxon>
        <taxon>candidate division MSBL1</taxon>
    </lineage>
</organism>
<evidence type="ECO:0000313" key="3">
    <source>
        <dbReference type="Proteomes" id="UP000070504"/>
    </source>
</evidence>
<dbReference type="EMBL" id="LHYH01000006">
    <property type="protein sequence ID" value="KXB07307.1"/>
    <property type="molecule type" value="Genomic_DNA"/>
</dbReference>
<reference evidence="2 3" key="1">
    <citation type="journal article" date="2016" name="Sci. Rep.">
        <title>Metabolic traits of an uncultured archaeal lineage -MSBL1- from brine pools of the Red Sea.</title>
        <authorList>
            <person name="Mwirichia R."/>
            <person name="Alam I."/>
            <person name="Rashid M."/>
            <person name="Vinu M."/>
            <person name="Ba-Alawi W."/>
            <person name="Anthony Kamau A."/>
            <person name="Kamanda Ngugi D."/>
            <person name="Goker M."/>
            <person name="Klenk H.P."/>
            <person name="Bajic V."/>
            <person name="Stingl U."/>
        </authorList>
    </citation>
    <scope>NUCLEOTIDE SEQUENCE [LARGE SCALE GENOMIC DNA]</scope>
    <source>
        <strain evidence="2">SCGC-AAA382K21</strain>
    </source>
</reference>
<keyword evidence="1" id="KW-1133">Transmembrane helix</keyword>
<keyword evidence="3" id="KW-1185">Reference proteome</keyword>
<gene>
    <name evidence="2" type="ORF">AKJ54_00440</name>
</gene>
<proteinExistence type="predicted"/>
<protein>
    <submittedName>
        <fullName evidence="2">Uncharacterized protein</fullName>
    </submittedName>
</protein>
<dbReference type="Proteomes" id="UP000070504">
    <property type="component" value="Unassembled WGS sequence"/>
</dbReference>
<accession>A0A133VLM3</accession>
<feature type="transmembrane region" description="Helical" evidence="1">
    <location>
        <begin position="392"/>
        <end position="416"/>
    </location>
</feature>
<keyword evidence="1" id="KW-0812">Transmembrane</keyword>
<keyword evidence="1" id="KW-0472">Membrane</keyword>
<dbReference type="AlphaFoldDB" id="A0A133VLM3"/>